<sequence>MLSLSRLAASERTGVSGEVSSSTSSYRSSGSSSSPRVSQMLWRTQQAASTTGRSWSFTSVHSWRHAHRALSRVNASMATRLRSPTFSLKAWMGRRVEENKSG</sequence>
<reference evidence="2" key="2">
    <citation type="submission" date="2015-06" db="UniProtKB">
        <authorList>
            <consortium name="EnsemblPlants"/>
        </authorList>
    </citation>
    <scope>IDENTIFICATION</scope>
</reference>
<reference evidence="3" key="1">
    <citation type="submission" date="2013-06" db="EMBL/GenBank/DDBJ databases">
        <authorList>
            <person name="Zhao Q."/>
        </authorList>
    </citation>
    <scope>NUCLEOTIDE SEQUENCE</scope>
    <source>
        <strain evidence="3">cv. W1943</strain>
    </source>
</reference>
<dbReference type="Gramene" id="ORUFI11G24050.1">
    <property type="protein sequence ID" value="ORUFI11G24050.1"/>
    <property type="gene ID" value="ORUFI11G24050"/>
</dbReference>
<feature type="region of interest" description="Disordered" evidence="1">
    <location>
        <begin position="1"/>
        <end position="43"/>
    </location>
</feature>
<name>A0A0E0RBV4_ORYRU</name>
<dbReference type="AlphaFoldDB" id="A0A0E0RBV4"/>
<dbReference type="EnsemblPlants" id="ORUFI11G24050.1">
    <property type="protein sequence ID" value="ORUFI11G24050.1"/>
    <property type="gene ID" value="ORUFI11G24050"/>
</dbReference>
<accession>A0A0E0RBV4</accession>
<protein>
    <submittedName>
        <fullName evidence="2">Uncharacterized protein</fullName>
    </submittedName>
</protein>
<dbReference type="Proteomes" id="UP000008022">
    <property type="component" value="Unassembled WGS sequence"/>
</dbReference>
<evidence type="ECO:0000256" key="1">
    <source>
        <dbReference type="SAM" id="MobiDB-lite"/>
    </source>
</evidence>
<proteinExistence type="predicted"/>
<organism evidence="2 3">
    <name type="scientific">Oryza rufipogon</name>
    <name type="common">Brownbeard rice</name>
    <name type="synonym">Asian wild rice</name>
    <dbReference type="NCBI Taxonomy" id="4529"/>
    <lineage>
        <taxon>Eukaryota</taxon>
        <taxon>Viridiplantae</taxon>
        <taxon>Streptophyta</taxon>
        <taxon>Embryophyta</taxon>
        <taxon>Tracheophyta</taxon>
        <taxon>Spermatophyta</taxon>
        <taxon>Magnoliopsida</taxon>
        <taxon>Liliopsida</taxon>
        <taxon>Poales</taxon>
        <taxon>Poaceae</taxon>
        <taxon>BOP clade</taxon>
        <taxon>Oryzoideae</taxon>
        <taxon>Oryzeae</taxon>
        <taxon>Oryzinae</taxon>
        <taxon>Oryza</taxon>
    </lineage>
</organism>
<dbReference type="HOGENOM" id="CLU_2284685_0_0_1"/>
<feature type="compositionally biased region" description="Low complexity" evidence="1">
    <location>
        <begin position="10"/>
        <end position="38"/>
    </location>
</feature>
<keyword evidence="3" id="KW-1185">Reference proteome</keyword>
<evidence type="ECO:0000313" key="2">
    <source>
        <dbReference type="EnsemblPlants" id="ORUFI11G24050.1"/>
    </source>
</evidence>
<evidence type="ECO:0000313" key="3">
    <source>
        <dbReference type="Proteomes" id="UP000008022"/>
    </source>
</evidence>